<accession>A0A1Z4C3V7</accession>
<keyword evidence="1" id="KW-0472">Membrane</keyword>
<dbReference type="KEGG" id="mpsy:CEK71_20205"/>
<protein>
    <submittedName>
        <fullName evidence="2">Uncharacterized protein</fullName>
    </submittedName>
</protein>
<dbReference type="AlphaFoldDB" id="A0A1Z4C3V7"/>
<gene>
    <name evidence="2" type="ORF">CEK71_20205</name>
</gene>
<name>A0A1Z4C3V7_9GAMM</name>
<keyword evidence="3" id="KW-1185">Reference proteome</keyword>
<sequence length="110" mass="11851">MDEAAHETGAFPAVRVTLSVRVRLGWDGNADKAIPALDRYKRVGKAVAVSVTIASLAESAKLGAGNIVTDRNKAAIVLFILLFMVYPVGCHQLLLNGVEKFSVKSVEIYH</sequence>
<organism evidence="2 3">
    <name type="scientific">Methylovulum psychrotolerans</name>
    <dbReference type="NCBI Taxonomy" id="1704499"/>
    <lineage>
        <taxon>Bacteria</taxon>
        <taxon>Pseudomonadati</taxon>
        <taxon>Pseudomonadota</taxon>
        <taxon>Gammaproteobacteria</taxon>
        <taxon>Methylococcales</taxon>
        <taxon>Methylococcaceae</taxon>
        <taxon>Methylovulum</taxon>
    </lineage>
</organism>
<reference evidence="2 3" key="1">
    <citation type="submission" date="2017-06" db="EMBL/GenBank/DDBJ databases">
        <title>Genome Sequencing of the methanotroph Methylovulum psychrotolerants str. HV10-M2 isolated from a high-altitude environment.</title>
        <authorList>
            <person name="Mateos-Rivera A."/>
        </authorList>
    </citation>
    <scope>NUCLEOTIDE SEQUENCE [LARGE SCALE GENOMIC DNA]</scope>
    <source>
        <strain evidence="2 3">HV10_M2</strain>
    </source>
</reference>
<keyword evidence="1" id="KW-0812">Transmembrane</keyword>
<dbReference type="Proteomes" id="UP000197019">
    <property type="component" value="Chromosome"/>
</dbReference>
<keyword evidence="1" id="KW-1133">Transmembrane helix</keyword>
<feature type="transmembrane region" description="Helical" evidence="1">
    <location>
        <begin position="74"/>
        <end position="95"/>
    </location>
</feature>
<evidence type="ECO:0000313" key="2">
    <source>
        <dbReference type="EMBL" id="ASF48195.1"/>
    </source>
</evidence>
<evidence type="ECO:0000313" key="3">
    <source>
        <dbReference type="Proteomes" id="UP000197019"/>
    </source>
</evidence>
<proteinExistence type="predicted"/>
<dbReference type="EMBL" id="CP022129">
    <property type="protein sequence ID" value="ASF48195.1"/>
    <property type="molecule type" value="Genomic_DNA"/>
</dbReference>
<evidence type="ECO:0000256" key="1">
    <source>
        <dbReference type="SAM" id="Phobius"/>
    </source>
</evidence>